<reference evidence="1 2" key="1">
    <citation type="journal article" date="2022" name="New Phytol.">
        <title>Ecological generalism drives hyperdiversity of secondary metabolite gene clusters in xylarialean endophytes.</title>
        <authorList>
            <person name="Franco M.E.E."/>
            <person name="Wisecaver J.H."/>
            <person name="Arnold A.E."/>
            <person name="Ju Y.M."/>
            <person name="Slot J.C."/>
            <person name="Ahrendt S."/>
            <person name="Moore L.P."/>
            <person name="Eastman K.E."/>
            <person name="Scott K."/>
            <person name="Konkel Z."/>
            <person name="Mondo S.J."/>
            <person name="Kuo A."/>
            <person name="Hayes R.D."/>
            <person name="Haridas S."/>
            <person name="Andreopoulos B."/>
            <person name="Riley R."/>
            <person name="LaButti K."/>
            <person name="Pangilinan J."/>
            <person name="Lipzen A."/>
            <person name="Amirebrahimi M."/>
            <person name="Yan J."/>
            <person name="Adam C."/>
            <person name="Keymanesh K."/>
            <person name="Ng V."/>
            <person name="Louie K."/>
            <person name="Northen T."/>
            <person name="Drula E."/>
            <person name="Henrissat B."/>
            <person name="Hsieh H.M."/>
            <person name="Youens-Clark K."/>
            <person name="Lutzoni F."/>
            <person name="Miadlikowska J."/>
            <person name="Eastwood D.C."/>
            <person name="Hamelin R.C."/>
            <person name="Grigoriev I.V."/>
            <person name="U'Ren J.M."/>
        </authorList>
    </citation>
    <scope>NUCLEOTIDE SEQUENCE [LARGE SCALE GENOMIC DNA]</scope>
    <source>
        <strain evidence="1 2">ER1909</strain>
    </source>
</reference>
<gene>
    <name evidence="1" type="ORF">F4821DRAFT_69327</name>
</gene>
<evidence type="ECO:0000313" key="1">
    <source>
        <dbReference type="EMBL" id="KAI6088904.1"/>
    </source>
</evidence>
<sequence>MPFLDSSFSSLGPGTTRSPYSKKTCTRTCEYNWCGHSYSTRNMSKKNPFEDDSDHLDPNYLPDRPSGGFSFFRRGSNASRHRQSNDSRSTQNSSSGFSLRRTLSGRSQNSVSGGGDRQSFFGGVFSGSRGSTPSRPQTPPPSYSQTVGASSSTAIASTSTAPVAGALDDQYAFLKEFNTIFLIDDSLSMKAENRWEETQKAIMAILPICMEHDDDGIDVYFLNHRTSDKGDEARGVAGTGYRNVTDVRAVQNMFKYVRPSLATPTGKRLDHILRAYLGSYEDKVRKSGGDVYCVAPINVIVITDGQPTDEPGEIIAQTARRLDKMRAPPHQIGIQFFQVGRDPNATVALQELDDELCHKEGIRDMVDTATFNGANKADQPTLTADGILKVVLGAVKRKLDRKVLIRVDRSP</sequence>
<comment type="caution">
    <text evidence="1">The sequence shown here is derived from an EMBL/GenBank/DDBJ whole genome shotgun (WGS) entry which is preliminary data.</text>
</comment>
<organism evidence="1 2">
    <name type="scientific">Hypoxylon rubiginosum</name>
    <dbReference type="NCBI Taxonomy" id="110542"/>
    <lineage>
        <taxon>Eukaryota</taxon>
        <taxon>Fungi</taxon>
        <taxon>Dikarya</taxon>
        <taxon>Ascomycota</taxon>
        <taxon>Pezizomycotina</taxon>
        <taxon>Sordariomycetes</taxon>
        <taxon>Xylariomycetidae</taxon>
        <taxon>Xylariales</taxon>
        <taxon>Hypoxylaceae</taxon>
        <taxon>Hypoxylon</taxon>
    </lineage>
</organism>
<accession>A0ACC0D8G8</accession>
<keyword evidence="2" id="KW-1185">Reference proteome</keyword>
<evidence type="ECO:0000313" key="2">
    <source>
        <dbReference type="Proteomes" id="UP001497680"/>
    </source>
</evidence>
<name>A0ACC0D8G8_9PEZI</name>
<dbReference type="EMBL" id="MU394298">
    <property type="protein sequence ID" value="KAI6088904.1"/>
    <property type="molecule type" value="Genomic_DNA"/>
</dbReference>
<protein>
    <submittedName>
        <fullName evidence="1">Uncharacterized protein</fullName>
    </submittedName>
</protein>
<dbReference type="Proteomes" id="UP001497680">
    <property type="component" value="Unassembled WGS sequence"/>
</dbReference>
<proteinExistence type="predicted"/>